<keyword evidence="3" id="KW-1185">Reference proteome</keyword>
<reference evidence="2 3" key="1">
    <citation type="submission" date="2023-12" db="EMBL/GenBank/DDBJ databases">
        <title>Novel species of the genus Arcicella isolated from rivers.</title>
        <authorList>
            <person name="Lu H."/>
        </authorList>
    </citation>
    <scope>NUCLEOTIDE SEQUENCE [LARGE SCALE GENOMIC DNA]</scope>
    <source>
        <strain evidence="2 3">DC2W</strain>
    </source>
</reference>
<accession>A0ABU5S0W0</accession>
<evidence type="ECO:0000313" key="2">
    <source>
        <dbReference type="EMBL" id="MEA5402104.1"/>
    </source>
</evidence>
<dbReference type="SUPFAM" id="SSF51197">
    <property type="entry name" value="Clavaminate synthase-like"/>
    <property type="match status" value="1"/>
</dbReference>
<evidence type="ECO:0000256" key="1">
    <source>
        <dbReference type="ARBA" id="ARBA00023002"/>
    </source>
</evidence>
<proteinExistence type="predicted"/>
<gene>
    <name evidence="2" type="ORF">VB776_04205</name>
</gene>
<dbReference type="EMBL" id="JAYGIL010000004">
    <property type="protein sequence ID" value="MEA5402104.1"/>
    <property type="molecule type" value="Genomic_DNA"/>
</dbReference>
<sequence length="388" mass="44960">MVVIKQNGVGTIENRQTNTKTSHQYEVLPPSTLPIYKVKQEEKLKFKELVDFCVEKYPNEDNHEFLCYSPYLAYEYLKGTELFEKINSFRYGWGYFDFGALKIVGLFDVNQVELGGTPSDYDKESYSKSKWYRFSQVLIHGILNTVVMNYLYQRPGTVHSIIQRHGMENTETSSGIVKLSKHNEDNLLKSSADFITFGFLRNFECTSSILTSIRSIPDIYDKWYFDILFDGKFKYPADGNYNPQPVYDGGGILYGNRQYPKIRFDPTEQLKDFVGHTPIQREALMALDKDLESVKVEDIPEAGDIYLINNKIVLHYRAQVNVGLTPDKQPCERRWMLRTLSVESFGYMQGFAHPENPRLIIEKGCGHIYSSNELRDFDLRNPVLKNID</sequence>
<comment type="caution">
    <text evidence="2">The sequence shown here is derived from an EMBL/GenBank/DDBJ whole genome shotgun (WGS) entry which is preliminary data.</text>
</comment>
<dbReference type="Proteomes" id="UP001303899">
    <property type="component" value="Unassembled WGS sequence"/>
</dbReference>
<protein>
    <recommendedName>
        <fullName evidence="4">TauD/TfdA-like domain-containing protein</fullName>
    </recommendedName>
</protein>
<evidence type="ECO:0000313" key="3">
    <source>
        <dbReference type="Proteomes" id="UP001303899"/>
    </source>
</evidence>
<organism evidence="2 3">
    <name type="scientific">Arcicella gelida</name>
    <dbReference type="NCBI Taxonomy" id="2984195"/>
    <lineage>
        <taxon>Bacteria</taxon>
        <taxon>Pseudomonadati</taxon>
        <taxon>Bacteroidota</taxon>
        <taxon>Cytophagia</taxon>
        <taxon>Cytophagales</taxon>
        <taxon>Flectobacillaceae</taxon>
        <taxon>Arcicella</taxon>
    </lineage>
</organism>
<dbReference type="InterPro" id="IPR042098">
    <property type="entry name" value="TauD-like_sf"/>
</dbReference>
<name>A0ABU5S0W0_9BACT</name>
<keyword evidence="1" id="KW-0560">Oxidoreductase</keyword>
<evidence type="ECO:0008006" key="4">
    <source>
        <dbReference type="Google" id="ProtNLM"/>
    </source>
</evidence>
<dbReference type="Gene3D" id="3.60.130.10">
    <property type="entry name" value="Clavaminate synthase-like"/>
    <property type="match status" value="1"/>
</dbReference>
<dbReference type="RefSeq" id="WP_323326331.1">
    <property type="nucleotide sequence ID" value="NZ_JAYGIL010000004.1"/>
</dbReference>